<dbReference type="InterPro" id="IPR055101">
    <property type="entry name" value="AIPR_N"/>
</dbReference>
<feature type="domain" description="Abortive phage infection protein C-terminal" evidence="1">
    <location>
        <begin position="242"/>
        <end position="564"/>
    </location>
</feature>
<reference evidence="3 4" key="1">
    <citation type="submission" date="2020-07" db="EMBL/GenBank/DDBJ databases">
        <title>Electron transfer.</title>
        <authorList>
            <person name="Huang L."/>
            <person name="Liu X."/>
            <person name="Zhou S."/>
        </authorList>
    </citation>
    <scope>NUCLEOTIDE SEQUENCE [LARGE SCALE GENOMIC DNA]</scope>
    <source>
        <strain evidence="3 4">Lx1</strain>
    </source>
</reference>
<feature type="domain" description="Abortive infection phage resistance protein N-terminal" evidence="2">
    <location>
        <begin position="29"/>
        <end position="183"/>
    </location>
</feature>
<dbReference type="Proteomes" id="UP000512286">
    <property type="component" value="Chromosome"/>
</dbReference>
<proteinExistence type="predicted"/>
<dbReference type="Pfam" id="PF10592">
    <property type="entry name" value="AIPR"/>
    <property type="match status" value="1"/>
</dbReference>
<dbReference type="RefSeq" id="WP_181603318.1">
    <property type="nucleotide sequence ID" value="NZ_CP059378.1"/>
</dbReference>
<dbReference type="EMBL" id="CP059378">
    <property type="protein sequence ID" value="QLY81797.1"/>
    <property type="molecule type" value="Genomic_DNA"/>
</dbReference>
<accession>A0A7D6VV55</accession>
<gene>
    <name evidence="3" type="ORF">HZF06_09490</name>
</gene>
<protein>
    <submittedName>
        <fullName evidence="3">AIPR family protein</fullName>
    </submittedName>
</protein>
<dbReference type="KEGG" id="cint:HZF06_09490"/>
<name>A0A7D6VV55_9CLOT</name>
<dbReference type="InterPro" id="IPR018891">
    <property type="entry name" value="AIPR_C"/>
</dbReference>
<sequence length="691" mass="79546">MELDEYRKELLEEIRVTASAQNESKSNMFVRTLCDYLVDLEIITSYEECFISIASAKDKRKTIALDAYAYDSVDKSLTLIAAIYNDSDSEVTLSKSEATKLFTKVENLMKEVFDNLLNKKFDMSTNQYDFINEFSSKKDDITKIKILIITDSVVSKMISKLENGNLNGIPVEYGIWDINRFYNVIGTGDYKENLEVDFKKYALNGIPLLYANNEGCEYKSYLGVIPAEVLANVYDEYGSRLLEGNVRSFLSVRGGVNKNIRRSILNEPEMFFAYNNGISATATNIELQYDGSIAYLVKAKDFQIVNGGQTTASLSTAKFKDKADLSKIYVQMKLTEVEGEDAVKIIPQISRCSNSQNKVNEADFFATSGFHIRMEQISRRLYAPSVGGNQYDTHWFYERARGQYLQEQLKMTLSQKKTFTNQNPKNQLITKTDLAKYINSWDGLPHTVSKGAQANFLAFANEVDPKWRENDEIYNEQYFKDTISKAILFKNIEKLVSNQPWYQNSYRANIVTYSIALFAYNIKNKLNECEFDFSKIWNNQKVPQDILEVFVEITKKVFDSITAPNRATMNVTQWCKKQICWEYIKEIEIDFGDGILKYLINRSEKRKKALEGKKEQRFMNEVEAQTKVISLGEVYWQKVLKFGKEKGLIDINDEKVLNVVVSMNSIRIPNNKQCKQLFDILDRLKDEGLVL</sequence>
<evidence type="ECO:0000259" key="2">
    <source>
        <dbReference type="Pfam" id="PF22879"/>
    </source>
</evidence>
<dbReference type="Pfam" id="PF22879">
    <property type="entry name" value="AIPR_N"/>
    <property type="match status" value="1"/>
</dbReference>
<evidence type="ECO:0000313" key="4">
    <source>
        <dbReference type="Proteomes" id="UP000512286"/>
    </source>
</evidence>
<organism evidence="3 4">
    <name type="scientific">Clostridium intestinale</name>
    <dbReference type="NCBI Taxonomy" id="36845"/>
    <lineage>
        <taxon>Bacteria</taxon>
        <taxon>Bacillati</taxon>
        <taxon>Bacillota</taxon>
        <taxon>Clostridia</taxon>
        <taxon>Eubacteriales</taxon>
        <taxon>Clostridiaceae</taxon>
        <taxon>Clostridium</taxon>
    </lineage>
</organism>
<evidence type="ECO:0000313" key="3">
    <source>
        <dbReference type="EMBL" id="QLY81797.1"/>
    </source>
</evidence>
<evidence type="ECO:0000259" key="1">
    <source>
        <dbReference type="Pfam" id="PF10592"/>
    </source>
</evidence>
<dbReference type="AlphaFoldDB" id="A0A7D6VV55"/>